<dbReference type="Proteomes" id="UP000653271">
    <property type="component" value="Unassembled WGS sequence"/>
</dbReference>
<dbReference type="Pfam" id="PF00531">
    <property type="entry name" value="Death"/>
    <property type="match status" value="1"/>
</dbReference>
<feature type="non-terminal residue" evidence="3">
    <location>
        <position position="1"/>
    </location>
</feature>
<dbReference type="SMART" id="SM00005">
    <property type="entry name" value="DEATH"/>
    <property type="match status" value="1"/>
</dbReference>
<dbReference type="PANTHER" id="PTHR15077">
    <property type="entry name" value="FAS-ASSOCIATING DEATH DOMAIN-CONTAINING PROTEIN FADD"/>
    <property type="match status" value="1"/>
</dbReference>
<feature type="domain" description="DED" evidence="2">
    <location>
        <begin position="3"/>
        <end position="81"/>
    </location>
</feature>
<dbReference type="Gene3D" id="1.10.533.10">
    <property type="entry name" value="Death Domain, Fas"/>
    <property type="match status" value="2"/>
</dbReference>
<evidence type="ECO:0000259" key="1">
    <source>
        <dbReference type="PROSITE" id="PS50017"/>
    </source>
</evidence>
<dbReference type="GO" id="GO:0031265">
    <property type="term" value="C:CD95 death-inducing signaling complex"/>
    <property type="evidence" value="ECO:0007669"/>
    <property type="project" value="TreeGrafter"/>
</dbReference>
<dbReference type="GO" id="GO:0005123">
    <property type="term" value="F:death receptor binding"/>
    <property type="evidence" value="ECO:0007669"/>
    <property type="project" value="TreeGrafter"/>
</dbReference>
<keyword evidence="4" id="KW-1185">Reference proteome</keyword>
<evidence type="ECO:0000313" key="3">
    <source>
        <dbReference type="EMBL" id="NWH78699.1"/>
    </source>
</evidence>
<dbReference type="InterPro" id="IPR016729">
    <property type="entry name" value="FADD"/>
</dbReference>
<name>A0A850XLF4_PIACA</name>
<dbReference type="PROSITE" id="PS50168">
    <property type="entry name" value="DED"/>
    <property type="match status" value="1"/>
</dbReference>
<evidence type="ECO:0000313" key="4">
    <source>
        <dbReference type="Proteomes" id="UP000653271"/>
    </source>
</evidence>
<dbReference type="GO" id="GO:0097191">
    <property type="term" value="P:extrinsic apoptotic signaling pathway"/>
    <property type="evidence" value="ECO:0007669"/>
    <property type="project" value="TreeGrafter"/>
</dbReference>
<organism evidence="3 4">
    <name type="scientific">Piaya cayana</name>
    <name type="common">Common squirrel cuckoo</name>
    <dbReference type="NCBI Taxonomy" id="33601"/>
    <lineage>
        <taxon>Eukaryota</taxon>
        <taxon>Metazoa</taxon>
        <taxon>Chordata</taxon>
        <taxon>Craniata</taxon>
        <taxon>Vertebrata</taxon>
        <taxon>Euteleostomi</taxon>
        <taxon>Archelosauria</taxon>
        <taxon>Archosauria</taxon>
        <taxon>Dinosauria</taxon>
        <taxon>Saurischia</taxon>
        <taxon>Theropoda</taxon>
        <taxon>Coelurosauria</taxon>
        <taxon>Aves</taxon>
        <taxon>Neognathae</taxon>
        <taxon>Neoaves</taxon>
        <taxon>Otidimorphae</taxon>
        <taxon>Cuculiformes</taxon>
        <taxon>Coccyzidae</taxon>
        <taxon>Piaya</taxon>
    </lineage>
</organism>
<dbReference type="InterPro" id="IPR001875">
    <property type="entry name" value="DED_dom"/>
</dbReference>
<dbReference type="EMBL" id="WAAB01018199">
    <property type="protein sequence ID" value="NWH78699.1"/>
    <property type="molecule type" value="Genomic_DNA"/>
</dbReference>
<dbReference type="AlphaFoldDB" id="A0A850XLF4"/>
<sequence>MDPFLALLNSFSSNLSEIDLASIKFLCRDVIGKKKLESAQSARDLFSILMEQGQLSRHRVTFLESLLTAIKREDLLLQLKQFVEEGGGEVNAPGNEPDADEKPIKVISENVGREWKRLMRELDFTDVQMERVMAANPLNLREQFIQSLQEWQKCKGKNAKVTDLIQALRACKLNLVADIVEQ</sequence>
<dbReference type="PANTHER" id="PTHR15077:SF10">
    <property type="entry name" value="FAS-ASSOCIATED DEATH DOMAIN PROTEIN"/>
    <property type="match status" value="1"/>
</dbReference>
<proteinExistence type="predicted"/>
<reference evidence="3" key="1">
    <citation type="submission" date="2019-09" db="EMBL/GenBank/DDBJ databases">
        <title>Bird 10,000 Genomes (B10K) Project - Family phase.</title>
        <authorList>
            <person name="Zhang G."/>
        </authorList>
    </citation>
    <scope>NUCLEOTIDE SEQUENCE</scope>
    <source>
        <strain evidence="3">B10K-DU-008-47</strain>
        <tissue evidence="3">Mixed tissue sample</tissue>
    </source>
</reference>
<protein>
    <submittedName>
        <fullName evidence="3">FADD protein</fullName>
    </submittedName>
</protein>
<dbReference type="GO" id="GO:0089720">
    <property type="term" value="F:caspase binding"/>
    <property type="evidence" value="ECO:0007669"/>
    <property type="project" value="TreeGrafter"/>
</dbReference>
<evidence type="ECO:0000259" key="2">
    <source>
        <dbReference type="PROSITE" id="PS50168"/>
    </source>
</evidence>
<dbReference type="SMART" id="SM00031">
    <property type="entry name" value="DED"/>
    <property type="match status" value="1"/>
</dbReference>
<dbReference type="InterPro" id="IPR011029">
    <property type="entry name" value="DEATH-like_dom_sf"/>
</dbReference>
<dbReference type="GO" id="GO:0042981">
    <property type="term" value="P:regulation of apoptotic process"/>
    <property type="evidence" value="ECO:0007669"/>
    <property type="project" value="InterPro"/>
</dbReference>
<feature type="non-terminal residue" evidence="3">
    <location>
        <position position="182"/>
    </location>
</feature>
<dbReference type="InterPro" id="IPR000488">
    <property type="entry name" value="Death_dom"/>
</dbReference>
<dbReference type="OrthoDB" id="100767at2759"/>
<dbReference type="GO" id="GO:0045089">
    <property type="term" value="P:positive regulation of innate immune response"/>
    <property type="evidence" value="ECO:0007669"/>
    <property type="project" value="TreeGrafter"/>
</dbReference>
<dbReference type="SUPFAM" id="SSF47986">
    <property type="entry name" value="DEATH domain"/>
    <property type="match status" value="2"/>
</dbReference>
<dbReference type="PROSITE" id="PS50017">
    <property type="entry name" value="DEATH_DOMAIN"/>
    <property type="match status" value="1"/>
</dbReference>
<comment type="caution">
    <text evidence="3">The sequence shown here is derived from an EMBL/GenBank/DDBJ whole genome shotgun (WGS) entry which is preliminary data.</text>
</comment>
<dbReference type="CDD" id="cd08336">
    <property type="entry name" value="DED_FADD"/>
    <property type="match status" value="1"/>
</dbReference>
<accession>A0A850XLF4</accession>
<feature type="domain" description="Death" evidence="1">
    <location>
        <begin position="100"/>
        <end position="182"/>
    </location>
</feature>
<dbReference type="Pfam" id="PF01335">
    <property type="entry name" value="DED"/>
    <property type="match status" value="1"/>
</dbReference>
<dbReference type="FunFam" id="1.10.533.10:FF:000059">
    <property type="entry name" value="Fas-associated via death domain"/>
    <property type="match status" value="1"/>
</dbReference>
<gene>
    <name evidence="3" type="primary">Fadd</name>
    <name evidence="3" type="ORF">PIACAY_R02437</name>
</gene>